<dbReference type="PANTHER" id="PTHR15922:SF2">
    <property type="entry name" value="NBAS SUBUNIT OF NRZ TETHERING COMPLEX"/>
    <property type="match status" value="1"/>
</dbReference>
<feature type="domain" description="Sec39" evidence="6">
    <location>
        <begin position="511"/>
        <end position="817"/>
    </location>
</feature>
<comment type="subcellular location">
    <subcellularLocation>
        <location evidence="1">Endoplasmic reticulum</location>
    </subcellularLocation>
</comment>
<evidence type="ECO:0000256" key="1">
    <source>
        <dbReference type="ARBA" id="ARBA00004240"/>
    </source>
</evidence>
<evidence type="ECO:0000256" key="5">
    <source>
        <dbReference type="SAM" id="MobiDB-lite"/>
    </source>
</evidence>
<gene>
    <name evidence="8" type="primary">LOC106775704</name>
</gene>
<dbReference type="GO" id="GO:0070939">
    <property type="term" value="C:Dsl1/NZR complex"/>
    <property type="evidence" value="ECO:0007669"/>
    <property type="project" value="TreeGrafter"/>
</dbReference>
<dbReference type="GeneID" id="106775704"/>
<reference evidence="7" key="1">
    <citation type="journal article" date="2014" name="Nat. Commun.">
        <title>Genome sequence of mungbean and insights into evolution within Vigna species.</title>
        <authorList>
            <person name="Kang Y.J."/>
            <person name="Kim S.K."/>
            <person name="Kim M.Y."/>
            <person name="Lestari P."/>
            <person name="Kim K.H."/>
            <person name="Ha B.K."/>
            <person name="Jun T.H."/>
            <person name="Hwang W.J."/>
            <person name="Lee T."/>
            <person name="Lee J."/>
            <person name="Shim S."/>
            <person name="Yoon M.Y."/>
            <person name="Jang Y.E."/>
            <person name="Han K.S."/>
            <person name="Taeprayoon P."/>
            <person name="Yoon N."/>
            <person name="Somta P."/>
            <person name="Tanya P."/>
            <person name="Kim K.S."/>
            <person name="Gwag J.G."/>
            <person name="Moon J.K."/>
            <person name="Lee Y.H."/>
            <person name="Park B.S."/>
            <person name="Bombarely A."/>
            <person name="Doyle J.J."/>
            <person name="Jackson S.A."/>
            <person name="Schafleitner R."/>
            <person name="Srinives P."/>
            <person name="Varshney R.K."/>
            <person name="Lee S.H."/>
        </authorList>
    </citation>
    <scope>NUCLEOTIDE SEQUENCE [LARGE SCALE GENOMIC DNA]</scope>
    <source>
        <strain evidence="7">cv. VC1973A</strain>
    </source>
</reference>
<accession>A0A3Q0FJ98</accession>
<keyword evidence="2" id="KW-0813">Transport</keyword>
<dbReference type="GO" id="GO:0006890">
    <property type="term" value="P:retrograde vesicle-mediated transport, Golgi to endoplasmic reticulum"/>
    <property type="evidence" value="ECO:0007669"/>
    <property type="project" value="InterPro"/>
</dbReference>
<evidence type="ECO:0000313" key="7">
    <source>
        <dbReference type="Proteomes" id="UP000087766"/>
    </source>
</evidence>
<dbReference type="SUPFAM" id="SSF101908">
    <property type="entry name" value="Putative isomerase YbhE"/>
    <property type="match status" value="1"/>
</dbReference>
<keyword evidence="4" id="KW-0653">Protein transport</keyword>
<dbReference type="RefSeq" id="XP_022642327.1">
    <property type="nucleotide sequence ID" value="XM_022786606.1"/>
</dbReference>
<keyword evidence="3" id="KW-0256">Endoplasmic reticulum</keyword>
<organism evidence="7 8">
    <name type="scientific">Vigna radiata var. radiata</name>
    <name type="common">Mung bean</name>
    <name type="synonym">Phaseolus aureus</name>
    <dbReference type="NCBI Taxonomy" id="3916"/>
    <lineage>
        <taxon>Eukaryota</taxon>
        <taxon>Viridiplantae</taxon>
        <taxon>Streptophyta</taxon>
        <taxon>Embryophyta</taxon>
        <taxon>Tracheophyta</taxon>
        <taxon>Spermatophyta</taxon>
        <taxon>Magnoliopsida</taxon>
        <taxon>eudicotyledons</taxon>
        <taxon>Gunneridae</taxon>
        <taxon>Pentapetalae</taxon>
        <taxon>rosids</taxon>
        <taxon>fabids</taxon>
        <taxon>Fabales</taxon>
        <taxon>Fabaceae</taxon>
        <taxon>Papilionoideae</taxon>
        <taxon>50 kb inversion clade</taxon>
        <taxon>NPAAA clade</taxon>
        <taxon>indigoferoid/millettioid clade</taxon>
        <taxon>Phaseoleae</taxon>
        <taxon>Vigna</taxon>
    </lineage>
</organism>
<evidence type="ECO:0000256" key="3">
    <source>
        <dbReference type="ARBA" id="ARBA00022824"/>
    </source>
</evidence>
<name>A0A3Q0FJ98_VIGRR</name>
<proteinExistence type="predicted"/>
<dbReference type="InterPro" id="IPR013244">
    <property type="entry name" value="Sec39_domain"/>
</dbReference>
<keyword evidence="7" id="KW-1185">Reference proteome</keyword>
<evidence type="ECO:0000313" key="8">
    <source>
        <dbReference type="RefSeq" id="XP_022642327.1"/>
    </source>
</evidence>
<dbReference type="Proteomes" id="UP000087766">
    <property type="component" value="Chromosome 10"/>
</dbReference>
<evidence type="ECO:0000256" key="4">
    <source>
        <dbReference type="ARBA" id="ARBA00022927"/>
    </source>
</evidence>
<protein>
    <submittedName>
        <fullName evidence="8">MAG2-interacting protein 2 isoform X2</fullName>
    </submittedName>
</protein>
<feature type="domain" description="Sec39" evidence="6">
    <location>
        <begin position="858"/>
        <end position="1048"/>
    </location>
</feature>
<feature type="compositionally biased region" description="Basic and acidic residues" evidence="5">
    <location>
        <begin position="320"/>
        <end position="329"/>
    </location>
</feature>
<feature type="region of interest" description="Disordered" evidence="5">
    <location>
        <begin position="310"/>
        <end position="329"/>
    </location>
</feature>
<evidence type="ECO:0000259" key="6">
    <source>
        <dbReference type="Pfam" id="PF08314"/>
    </source>
</evidence>
<evidence type="ECO:0000256" key="2">
    <source>
        <dbReference type="ARBA" id="ARBA00022448"/>
    </source>
</evidence>
<dbReference type="GO" id="GO:0015031">
    <property type="term" value="P:protein transport"/>
    <property type="evidence" value="ECO:0007669"/>
    <property type="project" value="UniProtKB-KW"/>
</dbReference>
<dbReference type="PANTHER" id="PTHR15922">
    <property type="entry name" value="NEUROBLASTOMA-AMPLIFIED SEQUENCE"/>
    <property type="match status" value="1"/>
</dbReference>
<dbReference type="Pfam" id="PF08314">
    <property type="entry name" value="Sec39"/>
    <property type="match status" value="2"/>
</dbReference>
<dbReference type="GO" id="GO:0000149">
    <property type="term" value="F:SNARE binding"/>
    <property type="evidence" value="ECO:0007669"/>
    <property type="project" value="TreeGrafter"/>
</dbReference>
<sequence>MEVVLYETRHHASNYPPQHQDRLHLQQQANESANASFFSLLSSRGVSHLKDKWTGYKQPKRLRRLVSLFVSATAKHVAVAAGNRISIFSKEDDYQNPCAIFTSPSLGTFSLGTWSEDEEVLGVADDSDTLYFIKFSGVVVAEISKKNLKVSSPIVSLFSDVDLDTSESYLFSVVTSDGLVQKIEISPGQRGSTFRNYISNRTIDICNNIFCFDHHSELNLFVAVHKNSGSSHLSLLRRNSSTELEQLFSLQFEGLYLKPKDYRGLLTCAKVLISPQASFVATLDLTGCLHIFKLDKEGLTLSRFVLGERDDSPTSASQSSKEEGDALHVGSTEELHQADWIIEDRPNQFHLSRFLWHLVSFTEKTVPEMYSILISKKKYQSALDFADSHRLDKDEVLKSQWLNSSDGVNEIKNILSNIKDKNFVLSECINRIGVTEDAVKALLDYGLRITDHHKFSEVDDDNSSKVWNLRLARLQILQFRDRLETYLGINMGRFSVQEYSKFRIMPINEAAISLAESGKIGALNLLFKRHPYSLSLFMLEILAAIPETVPVQMYGQLLPGRSPPSGFAVRQDDWVECEKMVHFINASVKNHDILMQVKTEPFVKHFHGFSWPSIDELSNWYTNRARVMDDFSGQLDNCLSLLEFALRKGISELQPFHQDVLYLNQIIYSNDDDSEIGFSMNLAKWLELSDYEKFKFLLKGVKEENVTERLHNRAIPFLCEKFRKVSLGGDVTVSDCTNRNIEESFLVRWLKDTSEENRLDICLVVIEEGCRNFQSNEYFKTEDEAVDCALQCIYLSTVIDKWSTMAAILSKVSQIQDGASQVEDLERRLKIAEGHIEAGRLLAFYQVPKPLNFFLGAQSDEKGVKQIIRLILSKFIRRQPSRSDSEWASMWRDMQYLREKAFPFLDREYILTEFCRGLLKAGKFSLARNYLKGTSSVALASEKAESLVIQAAREYFFSASSLSCSEIWKARECLNLYPSSGNVKVEADIIDALTAKLPNLGVNILPMQFRQIKDPMEIIKMAITNQSGAYFHVDELIEVARLLGLRSADDISAVEEAIAREAAVSGDLQLAFDLCLGLARKGHGTVWDLCAAIARGPALDNMDVDSQKQLLGFALSHCDEESIGELLHAWKDLDMQGQCEILMISTETNPSKFSVEGSSLNSLPNQSFQNILDVNGCFQEFDGIGDDNQDVHLQKARDTLSIVAKTLAIGDRTDWASILTENGKVLSFAASQLPWLIELSKKGEHHRKLSTGKQYLNIRAQAVVTILCWLARNGFSPRDNLIASLAESIMEPPVTEEEDIMGCSYLLNLVDAFNGVEIIEEQLKIRKDYQEICSIMSVGMAYSLLHNSGLKTDPSHRRELLKRRFKEKHASPNSDDMDKLGKVQSSFWREWKLKLEAQQRLTEHSRALEKIIPGVETERFLSRDSIYIENVVISLIESVKLERKHILKDILKLVDTYDLNCTEVLLRYLTAVLVSDTWSNDDITAEVAGYKGEIISNSEKTIETISTIVYPAIDGCNKLRLAYVYGLLSECYLQQENTKDLSSVLQVDHVNANVSLAQYYKVIEQECKNVSFIPNLNFKNIAGLHGLNFECFSDEVYACIEESSLSALSKMVQALVNMYGDSLPDGFMSWQDVYRYYVVSLLKDLETKVTTDSSNRTPEYLQGFINKLEQSYVLCHVYIKLLSRPDALGIMKQYFTIILPFFSSYGLLPDNSTWQECLIVLLNFWMRLTDDMKEIALEKNSVETGCFDPQCLMNCLKVFMKLVMEDIISPSQGWGSICGYVICGLKGDSSAEIYSFCRAMIFSGCGFGAVAEVFTVASSDSGLASDCGQDSPDLPHFYLHILEAVLSELISGSHESQNLYHILSSLSKLEGDLKVMQCVRHVIWERMVQFSDNLQLPSSVRVFVLELMQFISGKNIRGFSTEILANVQPWEEWNESIYASRKSETDVDNSLPDHKDSSSRVTNTLIALKSSQLAASISPSMEITPDDLLNADKAVSRFMGLCGEAREDLHFDVLLAILEEWDGLFTAGKDGETIAEATDGGNDWNNDDWDEGWESLEGVDNPEKEKIEDSVFVHPLHVCWAEIFRKFISLSRFTDLLRLIDQSSLKPNAVLLDEDDACSLIQMAIGIDCFLALKMSLLLPYKTLQLQCLGAVEGSIKQGIPQSRSKDYELLILILSSGILTSIITDSTYGTIFSYICYLVGNLSNQSQQVLVPGRGIHNNEDHENQLLLFTRILFPNFISELVKADQHILAGFLVTKFMHGNESLSLINIAGASLKRYMEMQLQMLQISEFPVETCKTLKNTVGRLRGKLSSLIQSILPLVSAS</sequence>
<reference evidence="8" key="2">
    <citation type="submission" date="2025-08" db="UniProtKB">
        <authorList>
            <consortium name="RefSeq"/>
        </authorList>
    </citation>
    <scope>IDENTIFICATION</scope>
    <source>
        <tissue evidence="8">Leaf</tissue>
    </source>
</reference>